<keyword evidence="1" id="KW-0732">Signal</keyword>
<gene>
    <name evidence="2" type="ORF">HAHE_11830</name>
</gene>
<dbReference type="Gene3D" id="2.60.120.260">
    <property type="entry name" value="Galactose-binding domain-like"/>
    <property type="match status" value="1"/>
</dbReference>
<evidence type="ECO:0008006" key="4">
    <source>
        <dbReference type="Google" id="ProtNLM"/>
    </source>
</evidence>
<feature type="chain" id="PRO_5045114364" description="PEP-CTERM protein-sorting domain-containing protein" evidence="1">
    <location>
        <begin position="20"/>
        <end position="211"/>
    </location>
</feature>
<feature type="signal peptide" evidence="1">
    <location>
        <begin position="1"/>
        <end position="19"/>
    </location>
</feature>
<evidence type="ECO:0000256" key="1">
    <source>
        <dbReference type="SAM" id="SignalP"/>
    </source>
</evidence>
<dbReference type="Proteomes" id="UP001374893">
    <property type="component" value="Chromosome"/>
</dbReference>
<sequence length="211" mass="21631">MRTFHALLASVLATGGLGAAVVVTDNASVTPTIGLNDTGYTGATANRFGWDAGESLTQSFTVPSAGFIDAIYIAYNGFDDGETLTLDLSVNGNLIASGILLDGNNFSGDSGSDGNASPKYWMKFDLSTESVPVTAGSNNFSMTATADTGTSWAFAPMYSLNNDVYAGGTLSGSLFPGGNDDLGFAVTVVPEPASAVLVALAGLTLLCRRRQ</sequence>
<accession>A0ABM7RJT7</accession>
<dbReference type="InterPro" id="IPR013424">
    <property type="entry name" value="Ice-binding_C"/>
</dbReference>
<name>A0ABM7RJT7_9BACT</name>
<protein>
    <recommendedName>
        <fullName evidence="4">PEP-CTERM protein-sorting domain-containing protein</fullName>
    </recommendedName>
</protein>
<organism evidence="2 3">
    <name type="scientific">Haloferula helveola</name>
    <dbReference type="NCBI Taxonomy" id="490095"/>
    <lineage>
        <taxon>Bacteria</taxon>
        <taxon>Pseudomonadati</taxon>
        <taxon>Verrucomicrobiota</taxon>
        <taxon>Verrucomicrobiia</taxon>
        <taxon>Verrucomicrobiales</taxon>
        <taxon>Verrucomicrobiaceae</taxon>
        <taxon>Haloferula</taxon>
    </lineage>
</organism>
<keyword evidence="3" id="KW-1185">Reference proteome</keyword>
<dbReference type="NCBIfam" id="TIGR02595">
    <property type="entry name" value="PEP_CTERM"/>
    <property type="match status" value="1"/>
</dbReference>
<reference evidence="2 3" key="1">
    <citation type="submission" date="2021-06" db="EMBL/GenBank/DDBJ databases">
        <title>Complete genome of Haloferula helveola possessing various polysaccharide degrading enzymes.</title>
        <authorList>
            <person name="Takami H."/>
            <person name="Huang C."/>
            <person name="Hamasaki K."/>
        </authorList>
    </citation>
    <scope>NUCLEOTIDE SEQUENCE [LARGE SCALE GENOMIC DNA]</scope>
    <source>
        <strain evidence="2 3">CN-1</strain>
    </source>
</reference>
<dbReference type="RefSeq" id="WP_338689387.1">
    <property type="nucleotide sequence ID" value="NZ_AP024702.1"/>
</dbReference>
<evidence type="ECO:0000313" key="3">
    <source>
        <dbReference type="Proteomes" id="UP001374893"/>
    </source>
</evidence>
<evidence type="ECO:0000313" key="2">
    <source>
        <dbReference type="EMBL" id="BCX47275.1"/>
    </source>
</evidence>
<dbReference type="EMBL" id="AP024702">
    <property type="protein sequence ID" value="BCX47275.1"/>
    <property type="molecule type" value="Genomic_DNA"/>
</dbReference>
<proteinExistence type="predicted"/>